<keyword evidence="3" id="KW-0324">Glycolysis</keyword>
<evidence type="ECO:0000256" key="2">
    <source>
        <dbReference type="ARBA" id="ARBA00012028"/>
    </source>
</evidence>
<dbReference type="GO" id="GO:0006096">
    <property type="term" value="P:glycolytic process"/>
    <property type="evidence" value="ECO:0007669"/>
    <property type="project" value="UniProtKB-KW"/>
</dbReference>
<accession>A0A398CQ43</accession>
<gene>
    <name evidence="5" type="ORF">D3H35_12190</name>
</gene>
<dbReference type="RefSeq" id="WP_119149629.1">
    <property type="nucleotide sequence ID" value="NZ_JBHSOV010000005.1"/>
</dbReference>
<proteinExistence type="inferred from homology"/>
<dbReference type="InterPro" id="IPR013078">
    <property type="entry name" value="His_Pase_superF_clade-1"/>
</dbReference>
<dbReference type="PANTHER" id="PTHR11931">
    <property type="entry name" value="PHOSPHOGLYCERATE MUTASE"/>
    <property type="match status" value="1"/>
</dbReference>
<dbReference type="OrthoDB" id="2185101at2"/>
<dbReference type="InterPro" id="IPR005952">
    <property type="entry name" value="Phosphogly_mut1"/>
</dbReference>
<dbReference type="GO" id="GO:0004619">
    <property type="term" value="F:phosphoglycerate mutase activity"/>
    <property type="evidence" value="ECO:0007669"/>
    <property type="project" value="UniProtKB-EC"/>
</dbReference>
<dbReference type="InterPro" id="IPR029033">
    <property type="entry name" value="His_PPase_superfam"/>
</dbReference>
<dbReference type="EMBL" id="QXJM01000037">
    <property type="protein sequence ID" value="RIE03419.1"/>
    <property type="molecule type" value="Genomic_DNA"/>
</dbReference>
<evidence type="ECO:0000313" key="5">
    <source>
        <dbReference type="EMBL" id="RIE03419.1"/>
    </source>
</evidence>
<dbReference type="AlphaFoldDB" id="A0A398CQ43"/>
<dbReference type="SUPFAM" id="SSF53254">
    <property type="entry name" value="Phosphoglycerate mutase-like"/>
    <property type="match status" value="1"/>
</dbReference>
<dbReference type="CDD" id="cd07040">
    <property type="entry name" value="HP"/>
    <property type="match status" value="1"/>
</dbReference>
<evidence type="ECO:0000256" key="3">
    <source>
        <dbReference type="ARBA" id="ARBA00023152"/>
    </source>
</evidence>
<sequence>MNTTIYMVRHAESPHIFGEERSRGLSEEGLEAAKKVAETMKNVEVHCVASSSYARAIQTVRYLAEANNLPIIEYDELIERPIMGLNYKAPWEQLFEAIKRSFTDIDYALEGGESTRAAGQRAIPVVQKLLQDYEGKNIVIGTHGNIMTIIMNYFDKSFGFEFWNGTSKPDIYRMTFVGDRLEKIDRVWESGQDRS</sequence>
<dbReference type="Proteomes" id="UP000266340">
    <property type="component" value="Unassembled WGS sequence"/>
</dbReference>
<comment type="similarity">
    <text evidence="1">Belongs to the phosphoglycerate mutase family. BPG-dependent PGAM subfamily.</text>
</comment>
<dbReference type="SMART" id="SM00855">
    <property type="entry name" value="PGAM"/>
    <property type="match status" value="1"/>
</dbReference>
<evidence type="ECO:0000256" key="4">
    <source>
        <dbReference type="ARBA" id="ARBA00023235"/>
    </source>
</evidence>
<dbReference type="Pfam" id="PF00300">
    <property type="entry name" value="His_Phos_1"/>
    <property type="match status" value="1"/>
</dbReference>
<dbReference type="Gene3D" id="3.40.50.1240">
    <property type="entry name" value="Phosphoglycerate mutase-like"/>
    <property type="match status" value="1"/>
</dbReference>
<evidence type="ECO:0000313" key="6">
    <source>
        <dbReference type="Proteomes" id="UP000266340"/>
    </source>
</evidence>
<name>A0A398CQ43_9BACL</name>
<keyword evidence="4" id="KW-0413">Isomerase</keyword>
<protein>
    <recommendedName>
        <fullName evidence="2">phosphoglycerate mutase (2,3-diphosphoglycerate-dependent)</fullName>
        <ecNumber evidence="2">5.4.2.11</ecNumber>
    </recommendedName>
</protein>
<reference evidence="5 6" key="1">
    <citation type="submission" date="2018-09" db="EMBL/GenBank/DDBJ databases">
        <title>Cohnella cavernae sp. nov., isolated from a karst cave.</title>
        <authorList>
            <person name="Zhu H."/>
        </authorList>
    </citation>
    <scope>NUCLEOTIDE SEQUENCE [LARGE SCALE GENOMIC DNA]</scope>
    <source>
        <strain evidence="5 6">K2E09-144</strain>
    </source>
</reference>
<evidence type="ECO:0000256" key="1">
    <source>
        <dbReference type="ARBA" id="ARBA00006717"/>
    </source>
</evidence>
<comment type="caution">
    <text evidence="5">The sequence shown here is derived from an EMBL/GenBank/DDBJ whole genome shotgun (WGS) entry which is preliminary data.</text>
</comment>
<keyword evidence="6" id="KW-1185">Reference proteome</keyword>
<dbReference type="EC" id="5.4.2.11" evidence="2"/>
<organism evidence="5 6">
    <name type="scientific">Cohnella faecalis</name>
    <dbReference type="NCBI Taxonomy" id="2315694"/>
    <lineage>
        <taxon>Bacteria</taxon>
        <taxon>Bacillati</taxon>
        <taxon>Bacillota</taxon>
        <taxon>Bacilli</taxon>
        <taxon>Bacillales</taxon>
        <taxon>Paenibacillaceae</taxon>
        <taxon>Cohnella</taxon>
    </lineage>
</organism>